<sequence>MPLGQAAGFPALDVPADLISRLNRSFARELGDWRRGQKVMLIAETDPPVKKFRQRDGKPVPYSTCRVIDAALMTVSARFIPLDSSWEGVIEEKLWQEKRHFIKPLRYDGEADVFPDFLLKDVPGREIVPLEVFGMNTPDYLARKAVKLAHYREEYGEGNWWCWDAYTAGAANNIPPFPDSQLIK</sequence>
<dbReference type="EMBL" id="CP082905">
    <property type="protein sequence ID" value="UQY46333.1"/>
    <property type="molecule type" value="Genomic_DNA"/>
</dbReference>
<reference evidence="1" key="1">
    <citation type="submission" date="2021-09" db="EMBL/GenBank/DDBJ databases">
        <title>First case of bloodstream infection caused by Mixta hanseatica sp. nov., a member of the Erwiniaceae family.</title>
        <authorList>
            <person name="Both A."/>
            <person name="Huang J."/>
            <person name="Wenzel P."/>
            <person name="Aepfelbacher M."/>
            <person name="Rohde H."/>
            <person name="Christner M."/>
            <person name="Hentschke M."/>
        </authorList>
    </citation>
    <scope>NUCLEOTIDE SEQUENCE</scope>
    <source>
        <strain evidence="1">X22927</strain>
        <plasmid evidence="1">pX22927_1</plasmid>
    </source>
</reference>
<gene>
    <name evidence="1" type="ORF">K6958_20565</name>
</gene>
<organism evidence="1 2">
    <name type="scientific">Mixta hanseatica</name>
    <dbReference type="NCBI Taxonomy" id="2872648"/>
    <lineage>
        <taxon>Bacteria</taxon>
        <taxon>Pseudomonadati</taxon>
        <taxon>Pseudomonadota</taxon>
        <taxon>Gammaproteobacteria</taxon>
        <taxon>Enterobacterales</taxon>
        <taxon>Erwiniaceae</taxon>
        <taxon>Mixta</taxon>
    </lineage>
</organism>
<dbReference type="InterPro" id="IPR009553">
    <property type="entry name" value="DUF1173"/>
</dbReference>
<accession>A0ABY4RD11</accession>
<evidence type="ECO:0000313" key="1">
    <source>
        <dbReference type="EMBL" id="UQY46333.1"/>
    </source>
</evidence>
<protein>
    <submittedName>
        <fullName evidence="1">DUF1173 domain-containing protein</fullName>
    </submittedName>
</protein>
<proteinExistence type="predicted"/>
<geneLocation type="plasmid" evidence="1 2">
    <name>pX22927_1</name>
</geneLocation>
<dbReference type="Proteomes" id="UP001056635">
    <property type="component" value="Plasmid pX22927_1"/>
</dbReference>
<keyword evidence="1" id="KW-0614">Plasmid</keyword>
<evidence type="ECO:0000313" key="2">
    <source>
        <dbReference type="Proteomes" id="UP001056635"/>
    </source>
</evidence>
<dbReference type="Pfam" id="PF06666">
    <property type="entry name" value="DUF1173"/>
    <property type="match status" value="1"/>
</dbReference>
<name>A0ABY4RD11_9GAMM</name>
<keyword evidence="2" id="KW-1185">Reference proteome</keyword>